<proteinExistence type="predicted"/>
<feature type="compositionally biased region" description="Basic and acidic residues" evidence="1">
    <location>
        <begin position="38"/>
        <end position="65"/>
    </location>
</feature>
<reference evidence="2" key="1">
    <citation type="submission" date="2024-04" db="EMBL/GenBank/DDBJ databases">
        <authorList>
            <consortium name="Molecular Ecology Group"/>
        </authorList>
    </citation>
    <scope>NUCLEOTIDE SEQUENCE</scope>
</reference>
<keyword evidence="3" id="KW-1185">Reference proteome</keyword>
<protein>
    <submittedName>
        <fullName evidence="2">Uncharacterized protein</fullName>
    </submittedName>
</protein>
<evidence type="ECO:0000256" key="1">
    <source>
        <dbReference type="SAM" id="MobiDB-lite"/>
    </source>
</evidence>
<dbReference type="Proteomes" id="UP001497644">
    <property type="component" value="Chromosome 10"/>
</dbReference>
<sequence length="78" mass="9027">MPQHKFYCDCSKDRLPDLTSDMCRLLSYRSLNGLVRNHRPDGDRDRDRKWRYDGEEKSSPATDEVKVGKNPAVIARGC</sequence>
<name>A0AAV2N5W6_9HYME</name>
<dbReference type="AlphaFoldDB" id="A0AAV2N5W6"/>
<dbReference type="EMBL" id="OZ034833">
    <property type="protein sequence ID" value="CAL1675387.1"/>
    <property type="molecule type" value="Genomic_DNA"/>
</dbReference>
<evidence type="ECO:0000313" key="2">
    <source>
        <dbReference type="EMBL" id="CAL1675387.1"/>
    </source>
</evidence>
<evidence type="ECO:0000313" key="3">
    <source>
        <dbReference type="Proteomes" id="UP001497644"/>
    </source>
</evidence>
<gene>
    <name evidence="2" type="ORF">LPLAT_LOCUS1810</name>
</gene>
<feature type="region of interest" description="Disordered" evidence="1">
    <location>
        <begin position="34"/>
        <end position="65"/>
    </location>
</feature>
<accession>A0AAV2N5W6</accession>
<organism evidence="2 3">
    <name type="scientific">Lasius platythorax</name>
    <dbReference type="NCBI Taxonomy" id="488582"/>
    <lineage>
        <taxon>Eukaryota</taxon>
        <taxon>Metazoa</taxon>
        <taxon>Ecdysozoa</taxon>
        <taxon>Arthropoda</taxon>
        <taxon>Hexapoda</taxon>
        <taxon>Insecta</taxon>
        <taxon>Pterygota</taxon>
        <taxon>Neoptera</taxon>
        <taxon>Endopterygota</taxon>
        <taxon>Hymenoptera</taxon>
        <taxon>Apocrita</taxon>
        <taxon>Aculeata</taxon>
        <taxon>Formicoidea</taxon>
        <taxon>Formicidae</taxon>
        <taxon>Formicinae</taxon>
        <taxon>Lasius</taxon>
        <taxon>Lasius</taxon>
    </lineage>
</organism>